<organism evidence="3 4">
    <name type="scientific">Halomicrobium mukohataei</name>
    <dbReference type="NCBI Taxonomy" id="57705"/>
    <lineage>
        <taxon>Archaea</taxon>
        <taxon>Methanobacteriati</taxon>
        <taxon>Methanobacteriota</taxon>
        <taxon>Stenosarchaea group</taxon>
        <taxon>Halobacteria</taxon>
        <taxon>Halobacteriales</taxon>
        <taxon>Haloarculaceae</taxon>
        <taxon>Halomicrobium</taxon>
    </lineage>
</organism>
<feature type="transmembrane region" description="Helical" evidence="1">
    <location>
        <begin position="117"/>
        <end position="137"/>
    </location>
</feature>
<evidence type="ECO:0000313" key="4">
    <source>
        <dbReference type="Proteomes" id="UP000297053"/>
    </source>
</evidence>
<proteinExistence type="predicted"/>
<dbReference type="InterPro" id="IPR055768">
    <property type="entry name" value="DUF7344"/>
</dbReference>
<dbReference type="OMA" id="DRWDRWY"/>
<dbReference type="KEGG" id="halz:E5139_13280"/>
<keyword evidence="1" id="KW-0812">Transmembrane</keyword>
<dbReference type="GeneID" id="42179930"/>
<keyword evidence="1" id="KW-0472">Membrane</keyword>
<gene>
    <name evidence="3" type="ORF">E5139_13280</name>
</gene>
<evidence type="ECO:0000313" key="3">
    <source>
        <dbReference type="EMBL" id="QCD66569.1"/>
    </source>
</evidence>
<dbReference type="Gene3D" id="1.10.10.10">
    <property type="entry name" value="Winged helix-like DNA-binding domain superfamily/Winged helix DNA-binding domain"/>
    <property type="match status" value="1"/>
</dbReference>
<accession>A0A4D6KII9</accession>
<reference evidence="3 4" key="2">
    <citation type="submission" date="2019-04" db="EMBL/GenBank/DDBJ databases">
        <authorList>
            <person name="Yang S."/>
            <person name="Wei W."/>
        </authorList>
    </citation>
    <scope>NUCLEOTIDE SEQUENCE [LARGE SCALE GENOMIC DNA]</scope>
    <source>
        <strain evidence="4">ZP60</strain>
    </source>
</reference>
<name>A0A4D6KII9_9EURY</name>
<evidence type="ECO:0000259" key="2">
    <source>
        <dbReference type="Pfam" id="PF24035"/>
    </source>
</evidence>
<dbReference type="Pfam" id="PF24035">
    <property type="entry name" value="DUF7344"/>
    <property type="match status" value="1"/>
</dbReference>
<dbReference type="AlphaFoldDB" id="A0A4D6KII9"/>
<feature type="transmembrane region" description="Helical" evidence="1">
    <location>
        <begin position="143"/>
        <end position="165"/>
    </location>
</feature>
<feature type="domain" description="DUF7344" evidence="2">
    <location>
        <begin position="14"/>
        <end position="92"/>
    </location>
</feature>
<sequence length="169" mass="18915">MFSNNDELSQDTVFDVLSSARRRETIAILREEETPIELTTLAEIVAARENDTTVEELSSQDRKRVYVSLYQTHVPKLVDVGVVEHDADTGEVWLTSQASAIEPYLHNPEQSRRWHRYYLVVAVVGGLAFLATSFGALPFVSGALLGQILVLAFVLLAGAQFLLAWQRRL</sequence>
<reference evidence="3 4" key="1">
    <citation type="submission" date="2019-04" db="EMBL/GenBank/DDBJ databases">
        <title>Complete genome sequence of Arthrobacter sp. ZXY-2 associated with effective atrazine degradation and salt adaptation.</title>
        <authorList>
            <person name="Zhao X."/>
        </authorList>
    </citation>
    <scope>NUCLEOTIDE SEQUENCE [LARGE SCALE GENOMIC DNA]</scope>
    <source>
        <strain evidence="4">ZP60</strain>
    </source>
</reference>
<dbReference type="EMBL" id="CP039375">
    <property type="protein sequence ID" value="QCD66569.1"/>
    <property type="molecule type" value="Genomic_DNA"/>
</dbReference>
<dbReference type="RefSeq" id="WP_015762986.1">
    <property type="nucleotide sequence ID" value="NZ_CP039375.1"/>
</dbReference>
<dbReference type="Proteomes" id="UP000297053">
    <property type="component" value="Chromosome"/>
</dbReference>
<keyword evidence="1" id="KW-1133">Transmembrane helix</keyword>
<evidence type="ECO:0000256" key="1">
    <source>
        <dbReference type="SAM" id="Phobius"/>
    </source>
</evidence>
<dbReference type="InterPro" id="IPR036388">
    <property type="entry name" value="WH-like_DNA-bd_sf"/>
</dbReference>
<protein>
    <recommendedName>
        <fullName evidence="2">DUF7344 domain-containing protein</fullName>
    </recommendedName>
</protein>